<feature type="repeat" description="TPR" evidence="1">
    <location>
        <begin position="152"/>
        <end position="185"/>
    </location>
</feature>
<feature type="region of interest" description="Disordered" evidence="2">
    <location>
        <begin position="112"/>
        <end position="131"/>
    </location>
</feature>
<dbReference type="InterPro" id="IPR019734">
    <property type="entry name" value="TPR_rpt"/>
</dbReference>
<name>H8G978_9PSEU</name>
<reference evidence="4 5" key="1">
    <citation type="journal article" date="2012" name="Stand. Genomic Sci.">
        <title>Genome sequence of the soil bacterium Saccharomonospora azurea type strain (NA-128(T)).</title>
        <authorList>
            <person name="Klenk H.P."/>
            <person name="Held B."/>
            <person name="Lucas S."/>
            <person name="Lapidus A."/>
            <person name="Copeland A."/>
            <person name="Hammon N."/>
            <person name="Pitluck S."/>
            <person name="Goodwin L.A."/>
            <person name="Han C."/>
            <person name="Tapia R."/>
            <person name="Brambilla E.M."/>
            <person name="Potter G."/>
            <person name="Land M."/>
            <person name="Ivanova N."/>
            <person name="Rohde M."/>
            <person name="Goker M."/>
            <person name="Detter J.C."/>
            <person name="Kyrpides N.C."/>
            <person name="Woyke T."/>
        </authorList>
    </citation>
    <scope>NUCLEOTIDE SEQUENCE [LARGE SCALE GENOMIC DNA]</scope>
    <source>
        <strain evidence="4 5">NA-128</strain>
    </source>
</reference>
<keyword evidence="3" id="KW-0472">Membrane</keyword>
<feature type="region of interest" description="Disordered" evidence="2">
    <location>
        <begin position="52"/>
        <end position="75"/>
    </location>
</feature>
<evidence type="ECO:0000256" key="3">
    <source>
        <dbReference type="SAM" id="Phobius"/>
    </source>
</evidence>
<dbReference type="RefSeq" id="WP_005438288.1">
    <property type="nucleotide sequence ID" value="NZ_CM001466.1"/>
</dbReference>
<protein>
    <submittedName>
        <fullName evidence="4">Cytochrome c biogenesis factor</fullName>
    </submittedName>
</protein>
<keyword evidence="3" id="KW-0812">Transmembrane</keyword>
<gene>
    <name evidence="4" type="ORF">SacazDRAFT_00501</name>
</gene>
<accession>H8G978</accession>
<evidence type="ECO:0000313" key="5">
    <source>
        <dbReference type="Proteomes" id="UP000004705"/>
    </source>
</evidence>
<dbReference type="AlphaFoldDB" id="H8G978"/>
<dbReference type="Proteomes" id="UP000004705">
    <property type="component" value="Chromosome"/>
</dbReference>
<dbReference type="InterPro" id="IPR011990">
    <property type="entry name" value="TPR-like_helical_dom_sf"/>
</dbReference>
<feature type="compositionally biased region" description="Low complexity" evidence="2">
    <location>
        <begin position="117"/>
        <end position="130"/>
    </location>
</feature>
<evidence type="ECO:0000256" key="2">
    <source>
        <dbReference type="SAM" id="MobiDB-lite"/>
    </source>
</evidence>
<organism evidence="4 5">
    <name type="scientific">Saccharomonospora azurea NA-128</name>
    <dbReference type="NCBI Taxonomy" id="882081"/>
    <lineage>
        <taxon>Bacteria</taxon>
        <taxon>Bacillati</taxon>
        <taxon>Actinomycetota</taxon>
        <taxon>Actinomycetes</taxon>
        <taxon>Pseudonocardiales</taxon>
        <taxon>Pseudonocardiaceae</taxon>
        <taxon>Saccharomonospora</taxon>
    </lineage>
</organism>
<dbReference type="HOGENOM" id="CLU_088576_0_0_11"/>
<dbReference type="OrthoDB" id="3619320at2"/>
<dbReference type="PROSITE" id="PS50005">
    <property type="entry name" value="TPR"/>
    <property type="match status" value="1"/>
</dbReference>
<dbReference type="Pfam" id="PF14559">
    <property type="entry name" value="TPR_19"/>
    <property type="match status" value="1"/>
</dbReference>
<evidence type="ECO:0000313" key="4">
    <source>
        <dbReference type="EMBL" id="EHY87463.1"/>
    </source>
</evidence>
<keyword evidence="1" id="KW-0802">TPR repeat</keyword>
<dbReference type="SUPFAM" id="SSF48452">
    <property type="entry name" value="TPR-like"/>
    <property type="match status" value="1"/>
</dbReference>
<proteinExistence type="predicted"/>
<feature type="compositionally biased region" description="Low complexity" evidence="2">
    <location>
        <begin position="56"/>
        <end position="69"/>
    </location>
</feature>
<keyword evidence="5" id="KW-1185">Reference proteome</keyword>
<dbReference type="EMBL" id="CM001466">
    <property type="protein sequence ID" value="EHY87463.1"/>
    <property type="molecule type" value="Genomic_DNA"/>
</dbReference>
<dbReference type="Gene3D" id="1.25.40.10">
    <property type="entry name" value="Tetratricopeptide repeat domain"/>
    <property type="match status" value="1"/>
</dbReference>
<evidence type="ECO:0000256" key="1">
    <source>
        <dbReference type="PROSITE-ProRule" id="PRU00339"/>
    </source>
</evidence>
<keyword evidence="3" id="KW-1133">Transmembrane helix</keyword>
<sequence length="274" mass="30231">MSVERERLEQVRDQALADIVDLERQVADDEIPNHAAVRLRRQYEATAARAMEELETQPPEETTTTAQRPRSSRRRRGRLVAYVSATAVAVFAALVLLPQYVAERPEGGFISGNEVIQSPAGAPSSSAQPPRDLSTVTEAEMEQVVAANPNVLGMRLALARRYVEKGQYDKASEHYGVALTQAPDDPQARSSAAWLLHKMGNTEAALRFLDKTLLGAPGSPDALWYKARILLDGRRNPAGALEILQGLVERGDLEPERLAEADQLMTRAREQTER</sequence>
<feature type="transmembrane region" description="Helical" evidence="3">
    <location>
        <begin position="79"/>
        <end position="101"/>
    </location>
</feature>